<organism evidence="2 3">
    <name type="scientific">Nocardiopsis tropica</name>
    <dbReference type="NCBI Taxonomy" id="109330"/>
    <lineage>
        <taxon>Bacteria</taxon>
        <taxon>Bacillati</taxon>
        <taxon>Actinomycetota</taxon>
        <taxon>Actinomycetes</taxon>
        <taxon>Streptosporangiales</taxon>
        <taxon>Nocardiopsidaceae</taxon>
        <taxon>Nocardiopsis</taxon>
    </lineage>
</organism>
<dbReference type="RefSeq" id="WP_352986675.1">
    <property type="nucleotide sequence ID" value="NZ_JBEQNA010000015.1"/>
</dbReference>
<dbReference type="Proteomes" id="UP001432401">
    <property type="component" value="Unassembled WGS sequence"/>
</dbReference>
<sequence length="139" mass="13722">MPKSAVSGPATDEGTPVDVAAPRKKLRRRVGGKARCDAVGPAACSTDASDRRPVPLGAMVRRDAGASAAAVSVGARFGTPVLSRAGGTGPGGQDTDTPVAPDGTRRRAGPASGGEPEASLPAAVPGAAAGARYRARRRA</sequence>
<dbReference type="EMBL" id="JBEQNB010000020">
    <property type="protein sequence ID" value="MES0837797.1"/>
    <property type="molecule type" value="Genomic_DNA"/>
</dbReference>
<gene>
    <name evidence="2" type="ORF">ABUK86_28770</name>
</gene>
<feature type="region of interest" description="Disordered" evidence="1">
    <location>
        <begin position="79"/>
        <end position="139"/>
    </location>
</feature>
<name>A0ABV2A368_9ACTN</name>
<feature type="compositionally biased region" description="Basic residues" evidence="1">
    <location>
        <begin position="22"/>
        <end position="32"/>
    </location>
</feature>
<accession>A0ABV2A368</accession>
<keyword evidence="3" id="KW-1185">Reference proteome</keyword>
<feature type="region of interest" description="Disordered" evidence="1">
    <location>
        <begin position="1"/>
        <end position="53"/>
    </location>
</feature>
<proteinExistence type="predicted"/>
<evidence type="ECO:0000313" key="2">
    <source>
        <dbReference type="EMBL" id="MES0837797.1"/>
    </source>
</evidence>
<evidence type="ECO:0000313" key="3">
    <source>
        <dbReference type="Proteomes" id="UP001432401"/>
    </source>
</evidence>
<evidence type="ECO:0000256" key="1">
    <source>
        <dbReference type="SAM" id="MobiDB-lite"/>
    </source>
</evidence>
<protein>
    <submittedName>
        <fullName evidence="2">Uncharacterized protein</fullName>
    </submittedName>
</protein>
<reference evidence="2 3" key="1">
    <citation type="submission" date="2024-06" db="EMBL/GenBank/DDBJ databases">
        <authorList>
            <person name="Bataeva Y.V."/>
            <person name="Grigorian L.N."/>
            <person name="Solomentsev V.I."/>
        </authorList>
    </citation>
    <scope>NUCLEOTIDE SEQUENCE [LARGE SCALE GENOMIC DNA]</scope>
    <source>
        <strain evidence="3">SCPM-O-B-12605 (RCAM04882)</strain>
    </source>
</reference>
<comment type="caution">
    <text evidence="2">The sequence shown here is derived from an EMBL/GenBank/DDBJ whole genome shotgun (WGS) entry which is preliminary data.</text>
</comment>
<feature type="compositionally biased region" description="Low complexity" evidence="1">
    <location>
        <begin position="121"/>
        <end position="132"/>
    </location>
</feature>